<proteinExistence type="predicted"/>
<dbReference type="RefSeq" id="WP_298262714.1">
    <property type="nucleotide sequence ID" value="NZ_JBHTIC010000006.1"/>
</dbReference>
<protein>
    <submittedName>
        <fullName evidence="1">TerB family tellurite resistance protein</fullName>
    </submittedName>
</protein>
<dbReference type="Gene3D" id="1.10.3680.10">
    <property type="entry name" value="TerB-like"/>
    <property type="match status" value="1"/>
</dbReference>
<evidence type="ECO:0000313" key="2">
    <source>
        <dbReference type="Proteomes" id="UP001597032"/>
    </source>
</evidence>
<dbReference type="CDD" id="cd07177">
    <property type="entry name" value="terB_like"/>
    <property type="match status" value="1"/>
</dbReference>
<reference evidence="2" key="1">
    <citation type="journal article" date="2019" name="Int. J. Syst. Evol. Microbiol.">
        <title>The Global Catalogue of Microorganisms (GCM) 10K type strain sequencing project: providing services to taxonomists for standard genome sequencing and annotation.</title>
        <authorList>
            <consortium name="The Broad Institute Genomics Platform"/>
            <consortium name="The Broad Institute Genome Sequencing Center for Infectious Disease"/>
            <person name="Wu L."/>
            <person name="Ma J."/>
        </authorList>
    </citation>
    <scope>NUCLEOTIDE SEQUENCE [LARGE SCALE GENOMIC DNA]</scope>
    <source>
        <strain evidence="2">CCUG 60022</strain>
    </source>
</reference>
<gene>
    <name evidence="1" type="ORF">ACFQZW_05955</name>
</gene>
<sequence length="144" mass="16394">MGISDHNLSGKQKRNIAHFASVVRLAKADGFLSEGEEVLLKRLAKRFHILEEKYKEILNNPEDYPIYTPHSYEERIEHLYDLAKMVFADNEATGDEAKVLKKICVGLGFPIDNVEKVADEAIHLVLNDNDLDEFTNAIKKVNKI</sequence>
<dbReference type="Proteomes" id="UP001597032">
    <property type="component" value="Unassembled WGS sequence"/>
</dbReference>
<keyword evidence="2" id="KW-1185">Reference proteome</keyword>
<organism evidence="1 2">
    <name type="scientific">Lutibacter aestuarii</name>
    <dbReference type="NCBI Taxonomy" id="861111"/>
    <lineage>
        <taxon>Bacteria</taxon>
        <taxon>Pseudomonadati</taxon>
        <taxon>Bacteroidota</taxon>
        <taxon>Flavobacteriia</taxon>
        <taxon>Flavobacteriales</taxon>
        <taxon>Flavobacteriaceae</taxon>
        <taxon>Lutibacter</taxon>
    </lineage>
</organism>
<dbReference type="EMBL" id="JBHTIC010000006">
    <property type="protein sequence ID" value="MFD0761620.1"/>
    <property type="molecule type" value="Genomic_DNA"/>
</dbReference>
<dbReference type="InterPro" id="IPR029024">
    <property type="entry name" value="TerB-like"/>
</dbReference>
<name>A0ABW2Z9P2_9FLAO</name>
<comment type="caution">
    <text evidence="1">The sequence shown here is derived from an EMBL/GenBank/DDBJ whole genome shotgun (WGS) entry which is preliminary data.</text>
</comment>
<dbReference type="SUPFAM" id="SSF158682">
    <property type="entry name" value="TerB-like"/>
    <property type="match status" value="1"/>
</dbReference>
<evidence type="ECO:0000313" key="1">
    <source>
        <dbReference type="EMBL" id="MFD0761620.1"/>
    </source>
</evidence>
<accession>A0ABW2Z9P2</accession>